<organism evidence="9 10">
    <name type="scientific">Aphis craccivora</name>
    <name type="common">Cowpea aphid</name>
    <dbReference type="NCBI Taxonomy" id="307492"/>
    <lineage>
        <taxon>Eukaryota</taxon>
        <taxon>Metazoa</taxon>
        <taxon>Ecdysozoa</taxon>
        <taxon>Arthropoda</taxon>
        <taxon>Hexapoda</taxon>
        <taxon>Insecta</taxon>
        <taxon>Pterygota</taxon>
        <taxon>Neoptera</taxon>
        <taxon>Paraneoptera</taxon>
        <taxon>Hemiptera</taxon>
        <taxon>Sternorrhyncha</taxon>
        <taxon>Aphidomorpha</taxon>
        <taxon>Aphidoidea</taxon>
        <taxon>Aphididae</taxon>
        <taxon>Aphidini</taxon>
        <taxon>Aphis</taxon>
        <taxon>Aphis</taxon>
    </lineage>
</organism>
<dbReference type="InterPro" id="IPR045857">
    <property type="entry name" value="O16G_dom_2"/>
</dbReference>
<evidence type="ECO:0000256" key="1">
    <source>
        <dbReference type="ARBA" id="ARBA00001657"/>
    </source>
</evidence>
<dbReference type="Gene3D" id="3.20.20.80">
    <property type="entry name" value="Glycosidases"/>
    <property type="match status" value="1"/>
</dbReference>
<evidence type="ECO:0000259" key="8">
    <source>
        <dbReference type="SMART" id="SM00642"/>
    </source>
</evidence>
<gene>
    <name evidence="9" type="ORF">FWK35_00020052</name>
</gene>
<evidence type="ECO:0000256" key="6">
    <source>
        <dbReference type="SAM" id="Phobius"/>
    </source>
</evidence>
<proteinExistence type="inferred from homology"/>
<dbReference type="InterPro" id="IPR006047">
    <property type="entry name" value="GH13_cat_dom"/>
</dbReference>
<protein>
    <recommendedName>
        <fullName evidence="3">alpha-glucosidase</fullName>
        <ecNumber evidence="3">3.2.1.20</ecNumber>
    </recommendedName>
</protein>
<evidence type="ECO:0000256" key="5">
    <source>
        <dbReference type="ARBA" id="ARBA00023295"/>
    </source>
</evidence>
<dbReference type="Gene3D" id="3.90.400.10">
    <property type="entry name" value="Oligo-1,6-glucosidase, Domain 2"/>
    <property type="match status" value="1"/>
</dbReference>
<dbReference type="SMART" id="SM00642">
    <property type="entry name" value="Aamy"/>
    <property type="match status" value="1"/>
</dbReference>
<feature type="signal peptide" evidence="7">
    <location>
        <begin position="1"/>
        <end position="27"/>
    </location>
</feature>
<dbReference type="PANTHER" id="PTHR10357:SF179">
    <property type="entry name" value="NEUTRAL AND BASIC AMINO ACID TRANSPORT PROTEIN RBAT"/>
    <property type="match status" value="1"/>
</dbReference>
<keyword evidence="6" id="KW-0472">Membrane</keyword>
<keyword evidence="5" id="KW-0326">Glycosidase</keyword>
<feature type="domain" description="Glycosyl hydrolase family 13 catalytic" evidence="8">
    <location>
        <begin position="50"/>
        <end position="500"/>
    </location>
</feature>
<reference evidence="9 10" key="1">
    <citation type="submission" date="2019-08" db="EMBL/GenBank/DDBJ databases">
        <title>Whole genome of Aphis craccivora.</title>
        <authorList>
            <person name="Voronova N.V."/>
            <person name="Shulinski R.S."/>
            <person name="Bandarenka Y.V."/>
            <person name="Zhorov D.G."/>
            <person name="Warner D."/>
        </authorList>
    </citation>
    <scope>NUCLEOTIDE SEQUENCE [LARGE SCALE GENOMIC DNA]</scope>
    <source>
        <strain evidence="9">180601</strain>
        <tissue evidence="9">Whole Body</tissue>
    </source>
</reference>
<dbReference type="FunFam" id="3.90.400.10:FF:000001">
    <property type="entry name" value="Maltase A3, isoform A"/>
    <property type="match status" value="1"/>
</dbReference>
<feature type="chain" id="PRO_5026165208" description="alpha-glucosidase" evidence="7">
    <location>
        <begin position="28"/>
        <end position="644"/>
    </location>
</feature>
<evidence type="ECO:0000256" key="7">
    <source>
        <dbReference type="SAM" id="SignalP"/>
    </source>
</evidence>
<keyword evidence="5" id="KW-0378">Hydrolase</keyword>
<evidence type="ECO:0000256" key="2">
    <source>
        <dbReference type="ARBA" id="ARBA00008061"/>
    </source>
</evidence>
<keyword evidence="10" id="KW-1185">Reference proteome</keyword>
<evidence type="ECO:0000313" key="9">
    <source>
        <dbReference type="EMBL" id="KAF0767589.1"/>
    </source>
</evidence>
<dbReference type="GO" id="GO:0005975">
    <property type="term" value="P:carbohydrate metabolic process"/>
    <property type="evidence" value="ECO:0007669"/>
    <property type="project" value="InterPro"/>
</dbReference>
<feature type="transmembrane region" description="Helical" evidence="6">
    <location>
        <begin position="622"/>
        <end position="640"/>
    </location>
</feature>
<dbReference type="AlphaFoldDB" id="A0A6G0ZB42"/>
<comment type="catalytic activity">
    <reaction evidence="1">
        <text>Hydrolysis of terminal, non-reducing (1-&gt;4)-linked alpha-D-glucose residues with release of alpha-D-glucose.</text>
        <dbReference type="EC" id="3.2.1.20"/>
    </reaction>
</comment>
<evidence type="ECO:0000256" key="4">
    <source>
        <dbReference type="ARBA" id="ARBA00023180"/>
    </source>
</evidence>
<dbReference type="InterPro" id="IPR017853">
    <property type="entry name" value="GH"/>
</dbReference>
<dbReference type="OrthoDB" id="1740265at2759"/>
<comment type="caution">
    <text evidence="9">The sequence shown here is derived from an EMBL/GenBank/DDBJ whole genome shotgun (WGS) entry which is preliminary data.</text>
</comment>
<keyword evidence="6" id="KW-1133">Transmembrane helix</keyword>
<sequence length="644" mass="75219">MLRKMSKFNNSYWLIVAFVSLTPGTYGEEEIIFPVTTSNDEWWSNTIIYQVYPRSFKDSDNDGIGDLKGITEELDHFVDLGIDIVWINPIFKSPMYDMGYDVENYTMIDPIFGSMADFEELISEMNKRNLKLIIDVVPNHSSDQCEWFLKSIKKEGKYDKYYVWRNASNQDQLSNSTITPTPPNNWLSKFGGPAWSWNTERKQFYLHQLSDKQPDLNFRNPEVHKEILNILEFWMDKGVAGFRFNAVGLLYEDKDFRNESKSVGRENWPIYYSLDHIYTHDQPEVIDTVIEWRKFMDDYSKRKNTFPRLLAAEAHHHVCVFSLRNYYGTENNPGAQIPFNYHLLIQVRKDDLVYSVDRAIKFWFEVVPANNTPNWVMETHDTDRISSKYGSEMVQVFTALKLSLPGIDVTYYGSEIGMENVYVRSDQIQDSYDSSGQRNIESRDFARSPMQWNGKSNAGFTEAKRSWLPINPNYYKINVEEQKKISTSNYNFYKKMSQLRRTDTLKYGDLELFNITDSIYIIKRSLSGRETYLIVINFGSETETVILSKVMSNLKKKLHVYLGSENSGYSHSDTISTVSIVEKPLHLPPQSVVVLTDNLINFEPFRNNAISYRKYNSSYICFLYALLMTACILCWNTYLIELVE</sequence>
<name>A0A6G0ZB42_APHCR</name>
<keyword evidence="4" id="KW-0325">Glycoprotein</keyword>
<accession>A0A6G0ZB42</accession>
<dbReference type="Proteomes" id="UP000478052">
    <property type="component" value="Unassembled WGS sequence"/>
</dbReference>
<dbReference type="SUPFAM" id="SSF51445">
    <property type="entry name" value="(Trans)glycosidases"/>
    <property type="match status" value="1"/>
</dbReference>
<dbReference type="Gene3D" id="2.60.40.1180">
    <property type="entry name" value="Golgi alpha-mannosidase II"/>
    <property type="match status" value="1"/>
</dbReference>
<dbReference type="EMBL" id="VUJU01000934">
    <property type="protein sequence ID" value="KAF0767589.1"/>
    <property type="molecule type" value="Genomic_DNA"/>
</dbReference>
<evidence type="ECO:0000256" key="3">
    <source>
        <dbReference type="ARBA" id="ARBA00012741"/>
    </source>
</evidence>
<keyword evidence="7" id="KW-0732">Signal</keyword>
<dbReference type="PANTHER" id="PTHR10357">
    <property type="entry name" value="ALPHA-AMYLASE FAMILY MEMBER"/>
    <property type="match status" value="1"/>
</dbReference>
<dbReference type="InterPro" id="IPR013780">
    <property type="entry name" value="Glyco_hydro_b"/>
</dbReference>
<comment type="similarity">
    <text evidence="2">Belongs to the glycosyl hydrolase 13 family.</text>
</comment>
<dbReference type="Pfam" id="PF00128">
    <property type="entry name" value="Alpha-amylase"/>
    <property type="match status" value="1"/>
</dbReference>
<dbReference type="EC" id="3.2.1.20" evidence="3"/>
<dbReference type="GO" id="GO:0004558">
    <property type="term" value="F:alpha-1,4-glucosidase activity"/>
    <property type="evidence" value="ECO:0007669"/>
    <property type="project" value="UniProtKB-EC"/>
</dbReference>
<dbReference type="CDD" id="cd11328">
    <property type="entry name" value="AmyAc_maltase"/>
    <property type="match status" value="1"/>
</dbReference>
<keyword evidence="6" id="KW-0812">Transmembrane</keyword>
<evidence type="ECO:0000313" key="10">
    <source>
        <dbReference type="Proteomes" id="UP000478052"/>
    </source>
</evidence>